<protein>
    <recommendedName>
        <fullName evidence="3">Endonuclease/exonuclease/phosphatase domain-containing protein</fullName>
    </recommendedName>
</protein>
<dbReference type="InterPro" id="IPR036691">
    <property type="entry name" value="Endo/exonu/phosph_ase_sf"/>
</dbReference>
<sequence>LHALLEAAGRINYHVIALQETKSRKTDRQLSDGTLIIRGKKVQSRNVGGVGLVVHPSVVHLVNSHEILLPRLAWMTSMRKSGCQKKGYTGLGDLHLRNENSNRLVGLLSTARLFRGNSIFMKKEHRQWTWESPNDTTHAEIDNILTNRRWCLRTPQLYHPSVVAQNTASFEQNCDSAES</sequence>
<dbReference type="SUPFAM" id="SSF56219">
    <property type="entry name" value="DNase I-like"/>
    <property type="match status" value="1"/>
</dbReference>
<dbReference type="AlphaFoldDB" id="A0A3P7LTP3"/>
<accession>A0A3P7LTP3</accession>
<keyword evidence="2" id="KW-1185">Reference proteome</keyword>
<dbReference type="EMBL" id="UYYB01143878">
    <property type="protein sequence ID" value="VDM85695.1"/>
    <property type="molecule type" value="Genomic_DNA"/>
</dbReference>
<name>A0A3P7LTP3_STRVU</name>
<dbReference type="OrthoDB" id="5844535at2759"/>
<evidence type="ECO:0008006" key="3">
    <source>
        <dbReference type="Google" id="ProtNLM"/>
    </source>
</evidence>
<dbReference type="Proteomes" id="UP000270094">
    <property type="component" value="Unassembled WGS sequence"/>
</dbReference>
<evidence type="ECO:0000313" key="1">
    <source>
        <dbReference type="EMBL" id="VDM85695.1"/>
    </source>
</evidence>
<evidence type="ECO:0000313" key="2">
    <source>
        <dbReference type="Proteomes" id="UP000270094"/>
    </source>
</evidence>
<proteinExistence type="predicted"/>
<reference evidence="1 2" key="1">
    <citation type="submission" date="2018-11" db="EMBL/GenBank/DDBJ databases">
        <authorList>
            <consortium name="Pathogen Informatics"/>
        </authorList>
    </citation>
    <scope>NUCLEOTIDE SEQUENCE [LARGE SCALE GENOMIC DNA]</scope>
</reference>
<gene>
    <name evidence="1" type="ORF">SVUK_LOCUS20693</name>
</gene>
<feature type="non-terminal residue" evidence="1">
    <location>
        <position position="1"/>
    </location>
</feature>
<organism evidence="1 2">
    <name type="scientific">Strongylus vulgaris</name>
    <name type="common">Blood worm</name>
    <dbReference type="NCBI Taxonomy" id="40348"/>
    <lineage>
        <taxon>Eukaryota</taxon>
        <taxon>Metazoa</taxon>
        <taxon>Ecdysozoa</taxon>
        <taxon>Nematoda</taxon>
        <taxon>Chromadorea</taxon>
        <taxon>Rhabditida</taxon>
        <taxon>Rhabditina</taxon>
        <taxon>Rhabditomorpha</taxon>
        <taxon>Strongyloidea</taxon>
        <taxon>Strongylidae</taxon>
        <taxon>Strongylus</taxon>
    </lineage>
</organism>